<evidence type="ECO:0000313" key="3">
    <source>
        <dbReference type="EMBL" id="SEE49535.1"/>
    </source>
</evidence>
<gene>
    <name evidence="3" type="ORF">SAMN04489740_1559</name>
</gene>
<keyword evidence="2" id="KW-0472">Membrane</keyword>
<evidence type="ECO:0000313" key="4">
    <source>
        <dbReference type="Proteomes" id="UP000182725"/>
    </source>
</evidence>
<name>A0A1H5JAH9_9MICC</name>
<feature type="transmembrane region" description="Helical" evidence="2">
    <location>
        <begin position="112"/>
        <end position="129"/>
    </location>
</feature>
<sequence>MSATSEQRSVPAPRQAGPGDGNRAALRAGGIAVMIAGLAGVTWFALELMPPVLGFDDTDNPAVSLDYLRQYPRIYAFAGITLVIMAMALVVASFAVSDVLAPRTNSITRRSLSALGLFSAAFIFMHGVLRESVGPLLHIDGSNGGWGESAYLTLQMVGIHGFAQAGIITLSLWAVGICAAGAISRTLPLWLCVLGVFPGLRVMMLLAGPFMVGTTSDANPGAPANGMGEILWLGSIALIPLGMLWWLGLGVVLLLKSHHNRQRGPVDQAQ</sequence>
<dbReference type="Proteomes" id="UP000182725">
    <property type="component" value="Unassembled WGS sequence"/>
</dbReference>
<feature type="transmembrane region" description="Helical" evidence="2">
    <location>
        <begin position="230"/>
        <end position="255"/>
    </location>
</feature>
<evidence type="ECO:0000256" key="2">
    <source>
        <dbReference type="SAM" id="Phobius"/>
    </source>
</evidence>
<feature type="transmembrane region" description="Helical" evidence="2">
    <location>
        <begin position="149"/>
        <end position="175"/>
    </location>
</feature>
<accession>A0A1H5JAH9</accession>
<reference evidence="3 4" key="1">
    <citation type="submission" date="2016-10" db="EMBL/GenBank/DDBJ databases">
        <authorList>
            <person name="de Groot N.N."/>
        </authorList>
    </citation>
    <scope>NUCLEOTIDE SEQUENCE [LARGE SCALE GENOMIC DNA]</scope>
    <source>
        <strain evidence="3 4">DSM 22274</strain>
    </source>
</reference>
<keyword evidence="2" id="KW-0812">Transmembrane</keyword>
<keyword evidence="2" id="KW-1133">Transmembrane helix</keyword>
<proteinExistence type="predicted"/>
<feature type="transmembrane region" description="Helical" evidence="2">
    <location>
        <begin position="187"/>
        <end position="210"/>
    </location>
</feature>
<organism evidence="3 4">
    <name type="scientific">Arthrobacter alpinus</name>
    <dbReference type="NCBI Taxonomy" id="656366"/>
    <lineage>
        <taxon>Bacteria</taxon>
        <taxon>Bacillati</taxon>
        <taxon>Actinomycetota</taxon>
        <taxon>Actinomycetes</taxon>
        <taxon>Micrococcales</taxon>
        <taxon>Micrococcaceae</taxon>
        <taxon>Arthrobacter</taxon>
    </lineage>
</organism>
<feature type="transmembrane region" description="Helical" evidence="2">
    <location>
        <begin position="74"/>
        <end position="100"/>
    </location>
</feature>
<feature type="transmembrane region" description="Helical" evidence="2">
    <location>
        <begin position="24"/>
        <end position="46"/>
    </location>
</feature>
<evidence type="ECO:0008006" key="5">
    <source>
        <dbReference type="Google" id="ProtNLM"/>
    </source>
</evidence>
<protein>
    <recommendedName>
        <fullName evidence="5">DUF4386 family protein</fullName>
    </recommendedName>
</protein>
<evidence type="ECO:0000256" key="1">
    <source>
        <dbReference type="SAM" id="MobiDB-lite"/>
    </source>
</evidence>
<dbReference type="RefSeq" id="WP_074711226.1">
    <property type="nucleotide sequence ID" value="NZ_FNTV01000001.1"/>
</dbReference>
<dbReference type="AlphaFoldDB" id="A0A1H5JAH9"/>
<dbReference type="EMBL" id="FNTV01000001">
    <property type="protein sequence ID" value="SEE49535.1"/>
    <property type="molecule type" value="Genomic_DNA"/>
</dbReference>
<feature type="region of interest" description="Disordered" evidence="1">
    <location>
        <begin position="1"/>
        <end position="21"/>
    </location>
</feature>